<dbReference type="GO" id="GO:0005886">
    <property type="term" value="C:plasma membrane"/>
    <property type="evidence" value="ECO:0007669"/>
    <property type="project" value="UniProtKB-SubCell"/>
</dbReference>
<evidence type="ECO:0000256" key="4">
    <source>
        <dbReference type="ARBA" id="ARBA00022989"/>
    </source>
</evidence>
<evidence type="ECO:0000256" key="3">
    <source>
        <dbReference type="ARBA" id="ARBA00022692"/>
    </source>
</evidence>
<reference evidence="8 9" key="1">
    <citation type="submission" date="2017-09" db="EMBL/GenBank/DDBJ databases">
        <authorList>
            <person name="Ehlers B."/>
            <person name="Leendertz F.H."/>
        </authorList>
    </citation>
    <scope>NUCLEOTIDE SEQUENCE [LARGE SCALE GENOMIC DNA]</scope>
    <source>
        <strain evidence="8 9">CGMCC 4.6857</strain>
    </source>
</reference>
<evidence type="ECO:0000256" key="5">
    <source>
        <dbReference type="ARBA" id="ARBA00023136"/>
    </source>
</evidence>
<dbReference type="RefSeq" id="WP_245923569.1">
    <property type="nucleotide sequence ID" value="NZ_OBDY01000021.1"/>
</dbReference>
<keyword evidence="2" id="KW-1003">Cell membrane</keyword>
<keyword evidence="5 7" id="KW-0472">Membrane</keyword>
<dbReference type="InterPro" id="IPR017039">
    <property type="entry name" value="Virul_fac_BrkB"/>
</dbReference>
<feature type="transmembrane region" description="Helical" evidence="7">
    <location>
        <begin position="164"/>
        <end position="191"/>
    </location>
</feature>
<proteinExistence type="predicted"/>
<dbReference type="Pfam" id="PF03631">
    <property type="entry name" value="Virul_fac_BrkB"/>
    <property type="match status" value="1"/>
</dbReference>
<keyword evidence="4 7" id="KW-1133">Transmembrane helix</keyword>
<dbReference type="EMBL" id="OBDY01000021">
    <property type="protein sequence ID" value="SNY60131.1"/>
    <property type="molecule type" value="Genomic_DNA"/>
</dbReference>
<dbReference type="PANTHER" id="PTHR30213:SF0">
    <property type="entry name" value="UPF0761 MEMBRANE PROTEIN YIHY"/>
    <property type="match status" value="1"/>
</dbReference>
<feature type="transmembrane region" description="Helical" evidence="7">
    <location>
        <begin position="242"/>
        <end position="265"/>
    </location>
</feature>
<organism evidence="8 9">
    <name type="scientific">Paractinoplanes atraurantiacus</name>
    <dbReference type="NCBI Taxonomy" id="1036182"/>
    <lineage>
        <taxon>Bacteria</taxon>
        <taxon>Bacillati</taxon>
        <taxon>Actinomycetota</taxon>
        <taxon>Actinomycetes</taxon>
        <taxon>Micromonosporales</taxon>
        <taxon>Micromonosporaceae</taxon>
        <taxon>Paractinoplanes</taxon>
    </lineage>
</organism>
<dbReference type="AlphaFoldDB" id="A0A285JM03"/>
<accession>A0A285JM03</accession>
<gene>
    <name evidence="8" type="ORF">SAMN05421748_12157</name>
</gene>
<evidence type="ECO:0000313" key="8">
    <source>
        <dbReference type="EMBL" id="SNY60131.1"/>
    </source>
</evidence>
<feature type="transmembrane region" description="Helical" evidence="7">
    <location>
        <begin position="211"/>
        <end position="230"/>
    </location>
</feature>
<dbReference type="Proteomes" id="UP000219612">
    <property type="component" value="Unassembled WGS sequence"/>
</dbReference>
<evidence type="ECO:0000256" key="2">
    <source>
        <dbReference type="ARBA" id="ARBA00022475"/>
    </source>
</evidence>
<dbReference type="PIRSF" id="PIRSF035875">
    <property type="entry name" value="RNase_BN"/>
    <property type="match status" value="1"/>
</dbReference>
<sequence>MAEPTLDRESEAHAADITPRPLPRKLRQLSWRSWRSIGWRSLVGYVEDDCSDFAAAMTYQSFMALIPSLVVIVALINLVTDGSTVLDATLSILRDLGIGSVVGNESLISVIQSLLVQQSSAKVLFGFGLLLAVWSASGYVGTFTRASNRIYGVQEGRVWWKLEILQIVLAAVALVLLAAVGAGLVISGPLVDAVGNALHAGETTRQVWSVGRWPVLVVIAMVVLSLMFWIAPNVKTPRFRWLTVGGAVALGAWSLASFGFGLYVANFGSYNRTYGSLGAIVAFLVWIYLSNTALLLGVQVNAEILRQRLRQAGDEDPQTPLAPRLAPSSPGTSEGSKAGKHHEEETP</sequence>
<evidence type="ECO:0000256" key="6">
    <source>
        <dbReference type="SAM" id="MobiDB-lite"/>
    </source>
</evidence>
<keyword evidence="3 7" id="KW-0812">Transmembrane</keyword>
<feature type="transmembrane region" description="Helical" evidence="7">
    <location>
        <begin position="123"/>
        <end position="143"/>
    </location>
</feature>
<evidence type="ECO:0000256" key="1">
    <source>
        <dbReference type="ARBA" id="ARBA00004651"/>
    </source>
</evidence>
<name>A0A285JM03_9ACTN</name>
<feature type="region of interest" description="Disordered" evidence="6">
    <location>
        <begin position="311"/>
        <end position="347"/>
    </location>
</feature>
<dbReference type="NCBIfam" id="TIGR00765">
    <property type="entry name" value="yihY_not_rbn"/>
    <property type="match status" value="1"/>
</dbReference>
<dbReference type="PANTHER" id="PTHR30213">
    <property type="entry name" value="INNER MEMBRANE PROTEIN YHJD"/>
    <property type="match status" value="1"/>
</dbReference>
<protein>
    <submittedName>
        <fullName evidence="8">Membrane protein</fullName>
    </submittedName>
</protein>
<feature type="transmembrane region" description="Helical" evidence="7">
    <location>
        <begin position="62"/>
        <end position="80"/>
    </location>
</feature>
<keyword evidence="9" id="KW-1185">Reference proteome</keyword>
<comment type="subcellular location">
    <subcellularLocation>
        <location evidence="1">Cell membrane</location>
        <topology evidence="1">Multi-pass membrane protein</topology>
    </subcellularLocation>
</comment>
<evidence type="ECO:0000256" key="7">
    <source>
        <dbReference type="SAM" id="Phobius"/>
    </source>
</evidence>
<feature type="transmembrane region" description="Helical" evidence="7">
    <location>
        <begin position="277"/>
        <end position="298"/>
    </location>
</feature>
<evidence type="ECO:0000313" key="9">
    <source>
        <dbReference type="Proteomes" id="UP000219612"/>
    </source>
</evidence>